<dbReference type="Proteomes" id="UP000199531">
    <property type="component" value="Unassembled WGS sequence"/>
</dbReference>
<dbReference type="SUPFAM" id="SSF50465">
    <property type="entry name" value="EF-Tu/eEF-1alpha/eIF2-gamma C-terminal domain"/>
    <property type="match status" value="1"/>
</dbReference>
<dbReference type="CDD" id="cd15491">
    <property type="entry name" value="selB_III"/>
    <property type="match status" value="1"/>
</dbReference>
<dbReference type="InterPro" id="IPR031157">
    <property type="entry name" value="G_TR_CS"/>
</dbReference>
<dbReference type="InterPro" id="IPR004161">
    <property type="entry name" value="EFTu-like_2"/>
</dbReference>
<dbReference type="FunFam" id="3.40.50.300:FF:001064">
    <property type="entry name" value="Selenocysteine-specific translation elongation factor"/>
    <property type="match status" value="1"/>
</dbReference>
<dbReference type="SUPFAM" id="SSF50447">
    <property type="entry name" value="Translation proteins"/>
    <property type="match status" value="1"/>
</dbReference>
<dbReference type="STRING" id="1121117.SAMN02745977_01914"/>
<dbReference type="InterPro" id="IPR036390">
    <property type="entry name" value="WH_DNA-bd_sf"/>
</dbReference>
<keyword evidence="5" id="KW-0648">Protein biosynthesis</keyword>
<dbReference type="Gene3D" id="2.40.30.10">
    <property type="entry name" value="Translation factors"/>
    <property type="match status" value="1"/>
</dbReference>
<dbReference type="Pfam" id="PF03144">
    <property type="entry name" value="GTP_EFTU_D2"/>
    <property type="match status" value="1"/>
</dbReference>
<dbReference type="NCBIfam" id="TIGR00475">
    <property type="entry name" value="selB"/>
    <property type="match status" value="1"/>
</dbReference>
<keyword evidence="11" id="KW-1185">Reference proteome</keyword>
<dbReference type="Gene3D" id="3.40.50.300">
    <property type="entry name" value="P-loop containing nucleotide triphosphate hydrolases"/>
    <property type="match status" value="1"/>
</dbReference>
<dbReference type="AlphaFoldDB" id="A0A1H8IYM7"/>
<dbReference type="InterPro" id="IPR057335">
    <property type="entry name" value="Beta-barrel_SelB"/>
</dbReference>
<accession>A0A1H8IYM7</accession>
<evidence type="ECO:0000256" key="6">
    <source>
        <dbReference type="ARBA" id="ARBA00023134"/>
    </source>
</evidence>
<dbReference type="InterPro" id="IPR050055">
    <property type="entry name" value="EF-Tu_GTPase"/>
</dbReference>
<dbReference type="CDD" id="cd04171">
    <property type="entry name" value="SelB"/>
    <property type="match status" value="1"/>
</dbReference>
<dbReference type="InterPro" id="IPR005225">
    <property type="entry name" value="Small_GTP-bd"/>
</dbReference>
<dbReference type="SUPFAM" id="SSF46785">
    <property type="entry name" value="Winged helix' DNA-binding domain"/>
    <property type="match status" value="2"/>
</dbReference>
<comment type="function">
    <text evidence="7">Translation factor necessary for the incorporation of selenocysteine into proteins. It probably replaces EF-Tu for the insertion of selenocysteine directed by the UGA codon. SelB binds GTP and GDP.</text>
</comment>
<feature type="domain" description="Tr-type G" evidence="9">
    <location>
        <begin position="1"/>
        <end position="176"/>
    </location>
</feature>
<dbReference type="Pfam" id="PF25461">
    <property type="entry name" value="Beta-barrel_SelB"/>
    <property type="match status" value="1"/>
</dbReference>
<dbReference type="GO" id="GO:0005525">
    <property type="term" value="F:GTP binding"/>
    <property type="evidence" value="ECO:0007669"/>
    <property type="project" value="UniProtKB-KW"/>
</dbReference>
<organism evidence="10 11">
    <name type="scientific">Brachymonas denitrificans DSM 15123</name>
    <dbReference type="NCBI Taxonomy" id="1121117"/>
    <lineage>
        <taxon>Bacteria</taxon>
        <taxon>Pseudomonadati</taxon>
        <taxon>Pseudomonadota</taxon>
        <taxon>Betaproteobacteria</taxon>
        <taxon>Burkholderiales</taxon>
        <taxon>Comamonadaceae</taxon>
        <taxon>Brachymonas</taxon>
    </lineage>
</organism>
<protein>
    <recommendedName>
        <fullName evidence="2">Selenocysteine-specific elongation factor</fullName>
    </recommendedName>
    <alternativeName>
        <fullName evidence="8">SelB translation factor</fullName>
    </alternativeName>
</protein>
<dbReference type="EMBL" id="FOCW01000005">
    <property type="protein sequence ID" value="SEN73694.1"/>
    <property type="molecule type" value="Genomic_DNA"/>
</dbReference>
<sequence length="639" mass="69479">MIVGTAGHIDHGKSTLVRALTGVDTDRLPEEKKRGISIELGYAFLDVPESGERIGFVDVPGHERLVHTMLAGASGIDFALLLVAADDGVMPQTREHLAVLSLLGKERGAVVLTKADRVDAAQLDAVELEVRQLLQGSTLAQALIVRVSAQTGQGVDALRELLWQEARFRAADQVPVQPALAFRLAIDRSFTLGGTGTVVTGTIHHGSVRVGDTLSLVPSMKQVRVRSLHAQNQPVQQAQAGQRCAVALAGIDKDAVHRGDWLVDSAVALATDRFDVTLTLWKDEEKPLRSGARVQVHLGAASVPGTVALLDAEQLPPGGAAKAQIITRTPLGAWHGDRVVLRDASATRTMAGGQVLDPRAPVRYRRTPQRLALLAALQQPSVTARLSEYSEINPNGMDLRNFSRSQGILQAPTRPEDALERRDGDAHWILAATPLKAVLAHLATVLASYHEQHPDELGPVNSRLRRLAQPRMPEALWQAVLEHAEQQGILQLKGPFVHLPEHGVRLSATEERVAQKALPHLLQSGAEGAWARDLAKLTAEPEPLLRATLARLACRGELHQVVKDLYYAGEIMRDLAHTVRRLAEAQDGQLQAADFRDATGLGRKRAIQILEYFDRIGLLRRVGDVHKLRTDCSLFQESA</sequence>
<evidence type="ECO:0000259" key="9">
    <source>
        <dbReference type="PROSITE" id="PS51722"/>
    </source>
</evidence>
<evidence type="ECO:0000313" key="10">
    <source>
        <dbReference type="EMBL" id="SEN73694.1"/>
    </source>
</evidence>
<dbReference type="InterPro" id="IPR015191">
    <property type="entry name" value="SelB_WHD4"/>
</dbReference>
<dbReference type="GO" id="GO:0003723">
    <property type="term" value="F:RNA binding"/>
    <property type="evidence" value="ECO:0007669"/>
    <property type="project" value="InterPro"/>
</dbReference>
<evidence type="ECO:0000256" key="1">
    <source>
        <dbReference type="ARBA" id="ARBA00004496"/>
    </source>
</evidence>
<dbReference type="InterPro" id="IPR009001">
    <property type="entry name" value="Transl_elong_EF1A/Init_IF2_C"/>
</dbReference>
<dbReference type="GO" id="GO:0005737">
    <property type="term" value="C:cytoplasm"/>
    <property type="evidence" value="ECO:0007669"/>
    <property type="project" value="UniProtKB-SubCell"/>
</dbReference>
<dbReference type="Pfam" id="PF09107">
    <property type="entry name" value="WHD_3rd_SelB"/>
    <property type="match status" value="1"/>
</dbReference>
<name>A0A1H8IYM7_9BURK</name>
<dbReference type="GO" id="GO:0003746">
    <property type="term" value="F:translation elongation factor activity"/>
    <property type="evidence" value="ECO:0007669"/>
    <property type="project" value="UniProtKB-KW"/>
</dbReference>
<dbReference type="OrthoDB" id="9803139at2"/>
<evidence type="ECO:0000313" key="11">
    <source>
        <dbReference type="Proteomes" id="UP000199531"/>
    </source>
</evidence>
<dbReference type="PANTHER" id="PTHR43721:SF22">
    <property type="entry name" value="ELONGATION FACTOR TU, MITOCHONDRIAL"/>
    <property type="match status" value="1"/>
</dbReference>
<proteinExistence type="predicted"/>
<reference evidence="10 11" key="1">
    <citation type="submission" date="2016-10" db="EMBL/GenBank/DDBJ databases">
        <authorList>
            <person name="de Groot N.N."/>
        </authorList>
    </citation>
    <scope>NUCLEOTIDE SEQUENCE [LARGE SCALE GENOMIC DNA]</scope>
    <source>
        <strain evidence="10 11">DSM 15123</strain>
    </source>
</reference>
<dbReference type="RefSeq" id="WP_091817136.1">
    <property type="nucleotide sequence ID" value="NZ_FOCW01000005.1"/>
</dbReference>
<keyword evidence="4" id="KW-0547">Nucleotide-binding</keyword>
<comment type="subcellular location">
    <subcellularLocation>
        <location evidence="1">Cytoplasm</location>
    </subcellularLocation>
</comment>
<dbReference type="InterPro" id="IPR000795">
    <property type="entry name" value="T_Tr_GTP-bd_dom"/>
</dbReference>
<dbReference type="InterPro" id="IPR027417">
    <property type="entry name" value="P-loop_NTPase"/>
</dbReference>
<keyword evidence="10" id="KW-0251">Elongation factor</keyword>
<dbReference type="Pfam" id="PF09106">
    <property type="entry name" value="WHD_2nd_SelB"/>
    <property type="match status" value="1"/>
</dbReference>
<gene>
    <name evidence="10" type="ORF">SAMN02745977_01914</name>
</gene>
<evidence type="ECO:0000256" key="5">
    <source>
        <dbReference type="ARBA" id="ARBA00022917"/>
    </source>
</evidence>
<dbReference type="PANTHER" id="PTHR43721">
    <property type="entry name" value="ELONGATION FACTOR TU-RELATED"/>
    <property type="match status" value="1"/>
</dbReference>
<dbReference type="Gene3D" id="1.10.10.10">
    <property type="entry name" value="Winged helix-like DNA-binding domain superfamily/Winged helix DNA-binding domain"/>
    <property type="match status" value="3"/>
</dbReference>
<dbReference type="PRINTS" id="PR00315">
    <property type="entry name" value="ELONGATNFCT"/>
</dbReference>
<evidence type="ECO:0000256" key="7">
    <source>
        <dbReference type="ARBA" id="ARBA00025526"/>
    </source>
</evidence>
<keyword evidence="6" id="KW-0342">GTP-binding</keyword>
<dbReference type="GO" id="GO:0001514">
    <property type="term" value="P:selenocysteine incorporation"/>
    <property type="evidence" value="ECO:0007669"/>
    <property type="project" value="InterPro"/>
</dbReference>
<evidence type="ECO:0000256" key="8">
    <source>
        <dbReference type="ARBA" id="ARBA00031615"/>
    </source>
</evidence>
<dbReference type="InterPro" id="IPR009000">
    <property type="entry name" value="Transl_B-barrel_sf"/>
</dbReference>
<dbReference type="NCBIfam" id="TIGR00231">
    <property type="entry name" value="small_GTP"/>
    <property type="match status" value="1"/>
</dbReference>
<keyword evidence="3" id="KW-0963">Cytoplasm</keyword>
<evidence type="ECO:0000256" key="4">
    <source>
        <dbReference type="ARBA" id="ARBA00022741"/>
    </source>
</evidence>
<dbReference type="SUPFAM" id="SSF52540">
    <property type="entry name" value="P-loop containing nucleoside triphosphate hydrolases"/>
    <property type="match status" value="1"/>
</dbReference>
<evidence type="ECO:0000256" key="3">
    <source>
        <dbReference type="ARBA" id="ARBA00022490"/>
    </source>
</evidence>
<evidence type="ECO:0000256" key="2">
    <source>
        <dbReference type="ARBA" id="ARBA00015953"/>
    </source>
</evidence>
<dbReference type="InterPro" id="IPR036388">
    <property type="entry name" value="WH-like_DNA-bd_sf"/>
</dbReference>
<dbReference type="InterPro" id="IPR015190">
    <property type="entry name" value="Elong_fac_SelB-wing-hlx_typ-2"/>
</dbReference>
<dbReference type="InterPro" id="IPR004535">
    <property type="entry name" value="Transl_elong_SelB"/>
</dbReference>
<dbReference type="GO" id="GO:0003924">
    <property type="term" value="F:GTPase activity"/>
    <property type="evidence" value="ECO:0007669"/>
    <property type="project" value="InterPro"/>
</dbReference>
<dbReference type="PROSITE" id="PS00301">
    <property type="entry name" value="G_TR_1"/>
    <property type="match status" value="1"/>
</dbReference>
<dbReference type="PROSITE" id="PS51722">
    <property type="entry name" value="G_TR_2"/>
    <property type="match status" value="1"/>
</dbReference>
<dbReference type="Pfam" id="PF00009">
    <property type="entry name" value="GTP_EFTU"/>
    <property type="match status" value="1"/>
</dbReference>